<keyword evidence="2" id="KW-1003">Cell membrane</keyword>
<dbReference type="Gene3D" id="3.30.450.20">
    <property type="entry name" value="PAS domain"/>
    <property type="match status" value="1"/>
</dbReference>
<evidence type="ECO:0000256" key="5">
    <source>
        <dbReference type="ARBA" id="ARBA00023136"/>
    </source>
</evidence>
<comment type="subcellular location">
    <subcellularLocation>
        <location evidence="1">Cell membrane</location>
        <topology evidence="1">Multi-pass membrane protein</topology>
    </subcellularLocation>
</comment>
<accession>A0A4Z0YM38</accession>
<dbReference type="SMART" id="SM00267">
    <property type="entry name" value="GGDEF"/>
    <property type="match status" value="1"/>
</dbReference>
<dbReference type="Pfam" id="PF00990">
    <property type="entry name" value="GGDEF"/>
    <property type="match status" value="1"/>
</dbReference>
<feature type="domain" description="EAL" evidence="7">
    <location>
        <begin position="494"/>
        <end position="745"/>
    </location>
</feature>
<evidence type="ECO:0000259" key="7">
    <source>
        <dbReference type="PROSITE" id="PS50883"/>
    </source>
</evidence>
<dbReference type="InterPro" id="IPR035919">
    <property type="entry name" value="EAL_sf"/>
</dbReference>
<dbReference type="PROSITE" id="PS50883">
    <property type="entry name" value="EAL"/>
    <property type="match status" value="1"/>
</dbReference>
<dbReference type="SMART" id="SM00052">
    <property type="entry name" value="EAL"/>
    <property type="match status" value="1"/>
</dbReference>
<dbReference type="OrthoDB" id="9762141at2"/>
<dbReference type="InterPro" id="IPR001633">
    <property type="entry name" value="EAL_dom"/>
</dbReference>
<reference evidence="9 10" key="1">
    <citation type="submission" date="2019-04" db="EMBL/GenBank/DDBJ databases">
        <authorList>
            <person name="Poehlein A."/>
            <person name="Bengelsdorf F.R."/>
            <person name="Duerre P."/>
            <person name="Daniel R."/>
        </authorList>
    </citation>
    <scope>NUCLEOTIDE SEQUENCE [LARGE SCALE GENOMIC DNA]</scope>
    <source>
        <strain evidence="9 10">BS-1</strain>
    </source>
</reference>
<dbReference type="SUPFAM" id="SSF141868">
    <property type="entry name" value="EAL domain-like"/>
    <property type="match status" value="1"/>
</dbReference>
<feature type="transmembrane region" description="Helical" evidence="6">
    <location>
        <begin position="276"/>
        <end position="299"/>
    </location>
</feature>
<dbReference type="Gene3D" id="3.30.70.270">
    <property type="match status" value="1"/>
</dbReference>
<dbReference type="EMBL" id="SRMQ01000001">
    <property type="protein sequence ID" value="TGJ77732.1"/>
    <property type="molecule type" value="Genomic_DNA"/>
</dbReference>
<dbReference type="SUPFAM" id="SSF55073">
    <property type="entry name" value="Nucleotide cyclase"/>
    <property type="match status" value="1"/>
</dbReference>
<evidence type="ECO:0000256" key="6">
    <source>
        <dbReference type="SAM" id="Phobius"/>
    </source>
</evidence>
<evidence type="ECO:0000256" key="4">
    <source>
        <dbReference type="ARBA" id="ARBA00022989"/>
    </source>
</evidence>
<dbReference type="PANTHER" id="PTHR33121">
    <property type="entry name" value="CYCLIC DI-GMP PHOSPHODIESTERASE PDEF"/>
    <property type="match status" value="1"/>
</dbReference>
<evidence type="ECO:0000313" key="9">
    <source>
        <dbReference type="EMBL" id="TGJ77732.1"/>
    </source>
</evidence>
<dbReference type="InterPro" id="IPR033479">
    <property type="entry name" value="dCache_1"/>
</dbReference>
<evidence type="ECO:0000256" key="2">
    <source>
        <dbReference type="ARBA" id="ARBA00022475"/>
    </source>
</evidence>
<dbReference type="Pfam" id="PF02743">
    <property type="entry name" value="dCache_1"/>
    <property type="match status" value="1"/>
</dbReference>
<protein>
    <submittedName>
        <fullName evidence="9">Phytochrome-like protein cph2</fullName>
    </submittedName>
</protein>
<dbReference type="Proteomes" id="UP000297714">
    <property type="component" value="Unassembled WGS sequence"/>
</dbReference>
<keyword evidence="10" id="KW-1185">Reference proteome</keyword>
<proteinExistence type="predicted"/>
<gene>
    <name evidence="9" type="primary">cph2</name>
    <name evidence="9" type="ORF">CAGA_01270</name>
</gene>
<dbReference type="CDD" id="cd01949">
    <property type="entry name" value="GGDEF"/>
    <property type="match status" value="1"/>
</dbReference>
<keyword evidence="5 6" id="KW-0472">Membrane</keyword>
<evidence type="ECO:0000256" key="1">
    <source>
        <dbReference type="ARBA" id="ARBA00004651"/>
    </source>
</evidence>
<evidence type="ECO:0000256" key="3">
    <source>
        <dbReference type="ARBA" id="ARBA00022692"/>
    </source>
</evidence>
<dbReference type="InterPro" id="IPR043128">
    <property type="entry name" value="Rev_trsase/Diguanyl_cyclase"/>
</dbReference>
<dbReference type="InterPro" id="IPR050706">
    <property type="entry name" value="Cyclic-di-GMP_PDE-like"/>
</dbReference>
<organism evidence="9 10">
    <name type="scientific">Caproiciproducens galactitolivorans</name>
    <dbReference type="NCBI Taxonomy" id="642589"/>
    <lineage>
        <taxon>Bacteria</taxon>
        <taxon>Bacillati</taxon>
        <taxon>Bacillota</taxon>
        <taxon>Clostridia</taxon>
        <taxon>Eubacteriales</taxon>
        <taxon>Acutalibacteraceae</taxon>
        <taxon>Caproiciproducens</taxon>
    </lineage>
</organism>
<dbReference type="Gene3D" id="3.20.20.450">
    <property type="entry name" value="EAL domain"/>
    <property type="match status" value="1"/>
</dbReference>
<dbReference type="NCBIfam" id="TIGR00254">
    <property type="entry name" value="GGDEF"/>
    <property type="match status" value="1"/>
</dbReference>
<dbReference type="InterPro" id="IPR029787">
    <property type="entry name" value="Nucleotide_cyclase"/>
</dbReference>
<feature type="domain" description="GGDEF" evidence="8">
    <location>
        <begin position="348"/>
        <end position="485"/>
    </location>
</feature>
<dbReference type="InterPro" id="IPR000160">
    <property type="entry name" value="GGDEF_dom"/>
</dbReference>
<comment type="caution">
    <text evidence="9">The sequence shown here is derived from an EMBL/GenBank/DDBJ whole genome shotgun (WGS) entry which is preliminary data.</text>
</comment>
<dbReference type="GO" id="GO:0071111">
    <property type="term" value="F:cyclic-guanylate-specific phosphodiesterase activity"/>
    <property type="evidence" value="ECO:0007669"/>
    <property type="project" value="InterPro"/>
</dbReference>
<dbReference type="PROSITE" id="PS50887">
    <property type="entry name" value="GGDEF"/>
    <property type="match status" value="1"/>
</dbReference>
<dbReference type="PANTHER" id="PTHR33121:SF70">
    <property type="entry name" value="SIGNALING PROTEIN YKOW"/>
    <property type="match status" value="1"/>
</dbReference>
<keyword evidence="4 6" id="KW-1133">Transmembrane helix</keyword>
<evidence type="ECO:0000313" key="10">
    <source>
        <dbReference type="Proteomes" id="UP000297714"/>
    </source>
</evidence>
<dbReference type="CDD" id="cd01948">
    <property type="entry name" value="EAL"/>
    <property type="match status" value="1"/>
</dbReference>
<dbReference type="RefSeq" id="WP_135656680.1">
    <property type="nucleotide sequence ID" value="NZ_SRMQ01000001.1"/>
</dbReference>
<evidence type="ECO:0000259" key="8">
    <source>
        <dbReference type="PROSITE" id="PS50887"/>
    </source>
</evidence>
<dbReference type="CDD" id="cd18773">
    <property type="entry name" value="PDC1_HK_sensor"/>
    <property type="match status" value="1"/>
</dbReference>
<dbReference type="AlphaFoldDB" id="A0A4Z0YM38"/>
<keyword evidence="3 6" id="KW-0812">Transmembrane</keyword>
<dbReference type="GO" id="GO:0005886">
    <property type="term" value="C:plasma membrane"/>
    <property type="evidence" value="ECO:0007669"/>
    <property type="project" value="UniProtKB-SubCell"/>
</dbReference>
<name>A0A4Z0YM38_9FIRM</name>
<sequence>MSKKNKMMVAVTILILLLLLSGAGLVYKVQSLLTSDALSMIQEISAQGANAVHVSITENLDFLRTLSDQEEFLKSNDTLEQIRALSKGAERRNFTRIYFADKTGRVVTNDGKTVRLDKQKYFQQAMKGNANVSFGQTDLFDVDRKVITYAVPVIRSHAVYGVIAATADNGNLGILDGIATGPDRSFFLLSSDGSVISRSAGEDSFQNFFQYFRKQSNPKELERIQRDFQQDRPGNGLLTVDGTANLMGYSAIQGTDGWILAVTAEENTFQSQAGKVLFMSEILVAFLILICIACAISFLKFKKNTYEAKLHQEEEINHFIYSDALTDLPNRKGVKKNIREWFECTKCKTGGAFFLDVDNFRSVNNTFGNDVGDEFLAAAASRLAMLTGKNNIIGRIGGDEYALFISNISTNAQLEDFAKKIVELFKKPFLVRKNVIQLTCSIGAVLFNYSEVVKENKFDDIINRGEFVLQEAKKNSKGSYEIYNDQYGMSIERRFQMLSELKLSIYNKELVCYYQPQYDYDKKAVVGFESLARWNSKKFGMVPPLQFIELAEETGFIKQLGRFMINQAFAFAKSISDPGICVSFNASPIELMQADFTDYVIERFCYYELEPESVAIEITESCLIESFDDVVKKLKILTDCGISIYLDDFGTGFSSLSYLKELPIHAVKIDKSFIDNIVSDRVRRDIVDMIIRLAHRLNLKVIAEGVETKEQAQCISECGCNLIQGYYISKPVPGEEAIAFLDELKTG</sequence>
<dbReference type="CDD" id="cd18774">
    <property type="entry name" value="PDC2_HK_sensor"/>
    <property type="match status" value="1"/>
</dbReference>
<dbReference type="Pfam" id="PF00563">
    <property type="entry name" value="EAL"/>
    <property type="match status" value="1"/>
</dbReference>